<reference evidence="2" key="1">
    <citation type="journal article" date="2019" name="Int. J. Syst. Evol. Microbiol.">
        <title>The Global Catalogue of Microorganisms (GCM) 10K type strain sequencing project: providing services to taxonomists for standard genome sequencing and annotation.</title>
        <authorList>
            <consortium name="The Broad Institute Genomics Platform"/>
            <consortium name="The Broad Institute Genome Sequencing Center for Infectious Disease"/>
            <person name="Wu L."/>
            <person name="Ma J."/>
        </authorList>
    </citation>
    <scope>NUCLEOTIDE SEQUENCE [LARGE SCALE GENOMIC DNA]</scope>
    <source>
        <strain evidence="2">CGMCC 1.7030</strain>
    </source>
</reference>
<dbReference type="Proteomes" id="UP001596163">
    <property type="component" value="Unassembled WGS sequence"/>
</dbReference>
<name>A0ABW0BXN4_9BACT</name>
<evidence type="ECO:0000313" key="2">
    <source>
        <dbReference type="Proteomes" id="UP001596163"/>
    </source>
</evidence>
<gene>
    <name evidence="1" type="ORF">ACFPIK_08490</name>
</gene>
<dbReference type="Pfam" id="PF05742">
    <property type="entry name" value="TANGO2"/>
    <property type="match status" value="1"/>
</dbReference>
<dbReference type="RefSeq" id="WP_377914197.1">
    <property type="nucleotide sequence ID" value="NZ_JBHSKS010000005.1"/>
</dbReference>
<keyword evidence="2" id="KW-1185">Reference proteome</keyword>
<proteinExistence type="predicted"/>
<dbReference type="PANTHER" id="PTHR17985">
    <property type="entry name" value="SER/THR-RICH PROTEIN T10 IN DGCR REGION"/>
    <property type="match status" value="1"/>
</dbReference>
<sequence length="251" mass="28394">MCLVAIAWKAHPDFPLLISANRDEVFHRPTSPLHRWDSGIFAGKDLQGGGTWIGFHPDGKWALLTNYRDYTQKRNPKISRGKLVLDFLESDLTPENYLDKIWEKKSEFDGFNLLVSDGDKLYYASNYGDSPMEVPQGIHGLSNGLLNDPWPKTELAKNQLSELMSERPNQEQLLQTLKSTATFPPETLPKTGAPLPLEVGLSAQFIRIQPDYGTVSSTAVLRSGSGFTQLTERTFDWDYRSFKDQNINFQP</sequence>
<dbReference type="PANTHER" id="PTHR17985:SF8">
    <property type="entry name" value="TRANSPORT AND GOLGI ORGANIZATION PROTEIN 2 HOMOLOG"/>
    <property type="match status" value="1"/>
</dbReference>
<organism evidence="1 2">
    <name type="scientific">Algoriphagus aquatilis</name>
    <dbReference type="NCBI Taxonomy" id="490186"/>
    <lineage>
        <taxon>Bacteria</taxon>
        <taxon>Pseudomonadati</taxon>
        <taxon>Bacteroidota</taxon>
        <taxon>Cytophagia</taxon>
        <taxon>Cytophagales</taxon>
        <taxon>Cyclobacteriaceae</taxon>
        <taxon>Algoriphagus</taxon>
    </lineage>
</organism>
<protein>
    <submittedName>
        <fullName evidence="1">NRDE family protein</fullName>
    </submittedName>
</protein>
<dbReference type="EMBL" id="JBHSKS010000005">
    <property type="protein sequence ID" value="MFC5191804.1"/>
    <property type="molecule type" value="Genomic_DNA"/>
</dbReference>
<comment type="caution">
    <text evidence="1">The sequence shown here is derived from an EMBL/GenBank/DDBJ whole genome shotgun (WGS) entry which is preliminary data.</text>
</comment>
<evidence type="ECO:0000313" key="1">
    <source>
        <dbReference type="EMBL" id="MFC5191804.1"/>
    </source>
</evidence>
<accession>A0ABW0BXN4</accession>
<dbReference type="InterPro" id="IPR008551">
    <property type="entry name" value="TANGO2"/>
</dbReference>